<dbReference type="GO" id="GO:0008124">
    <property type="term" value="F:4-alpha-hydroxytetrahydrobiopterin dehydratase activity"/>
    <property type="evidence" value="ECO:0007669"/>
    <property type="project" value="UniProtKB-EC"/>
</dbReference>
<dbReference type="Proteomes" id="UP000078435">
    <property type="component" value="Unassembled WGS sequence"/>
</dbReference>
<reference evidence="5 6" key="1">
    <citation type="submission" date="2016-02" db="EMBL/GenBank/DDBJ databases">
        <title>Draft genome sequence of Aeromonas trota strain 1999lcr isolated from cerebrospinal fluid (CSF).</title>
        <authorList>
            <person name="Dallagassa C.B."/>
            <person name="Prediger K.C."/>
            <person name="Weiss V.A."/>
            <person name="Assis F.E."/>
            <person name="Baura V."/>
            <person name="Cruz L.M."/>
            <person name="Souza E.M."/>
            <person name="Pedrosa F.O."/>
            <person name="Fadel-Picheth C.M."/>
        </authorList>
    </citation>
    <scope>NUCLEOTIDE SEQUENCE [LARGE SCALE GENOMIC DNA]</scope>
    <source>
        <strain evidence="5 6">1999lcr</strain>
    </source>
</reference>
<dbReference type="GO" id="GO:0006729">
    <property type="term" value="P:tetrahydrobiopterin biosynthetic process"/>
    <property type="evidence" value="ECO:0007669"/>
    <property type="project" value="InterPro"/>
</dbReference>
<dbReference type="InterPro" id="IPR001533">
    <property type="entry name" value="Pterin_deHydtase"/>
</dbReference>
<evidence type="ECO:0000256" key="1">
    <source>
        <dbReference type="ARBA" id="ARBA00001554"/>
    </source>
</evidence>
<evidence type="ECO:0000256" key="2">
    <source>
        <dbReference type="ARBA" id="ARBA00006472"/>
    </source>
</evidence>
<sequence length="33" mass="3914">MGDMVTVSWWIHKIGELHRNDFIMAARTDQLLK</sequence>
<evidence type="ECO:0000313" key="6">
    <source>
        <dbReference type="Proteomes" id="UP000078435"/>
    </source>
</evidence>
<comment type="caution">
    <text evidence="5">The sequence shown here is derived from an EMBL/GenBank/DDBJ whole genome shotgun (WGS) entry which is preliminary data.</text>
</comment>
<evidence type="ECO:0000313" key="5">
    <source>
        <dbReference type="EMBL" id="KXU81200.1"/>
    </source>
</evidence>
<dbReference type="STRING" id="29489.VL01_12290"/>
<name>A0A175VL00_AEREN</name>
<dbReference type="Pfam" id="PF01329">
    <property type="entry name" value="Pterin_4a"/>
    <property type="match status" value="1"/>
</dbReference>
<dbReference type="EC" id="4.2.1.96" evidence="3"/>
<dbReference type="Gene3D" id="3.30.1360.20">
    <property type="entry name" value="Transcriptional coactivator/pterin dehydratase"/>
    <property type="match status" value="1"/>
</dbReference>
<accession>A0A175VL00</accession>
<dbReference type="AlphaFoldDB" id="A0A175VL00"/>
<evidence type="ECO:0000256" key="3">
    <source>
        <dbReference type="ARBA" id="ARBA00013252"/>
    </source>
</evidence>
<dbReference type="EMBL" id="JMGO02000002">
    <property type="protein sequence ID" value="KXU81200.1"/>
    <property type="molecule type" value="Genomic_DNA"/>
</dbReference>
<dbReference type="InterPro" id="IPR036428">
    <property type="entry name" value="PCD_sf"/>
</dbReference>
<comment type="similarity">
    <text evidence="2">Belongs to the pterin-4-alpha-carbinolamine dehydratase family.</text>
</comment>
<dbReference type="SUPFAM" id="SSF55248">
    <property type="entry name" value="PCD-like"/>
    <property type="match status" value="1"/>
</dbReference>
<proteinExistence type="inferred from homology"/>
<protein>
    <recommendedName>
        <fullName evidence="3">4a-hydroxytetrahydrobiopterin dehydratase</fullName>
        <ecNumber evidence="3">4.2.1.96</ecNumber>
    </recommendedName>
</protein>
<keyword evidence="4" id="KW-0456">Lyase</keyword>
<evidence type="ECO:0000256" key="4">
    <source>
        <dbReference type="ARBA" id="ARBA00023239"/>
    </source>
</evidence>
<organism evidence="5 6">
    <name type="scientific">Aeromonas enteropelogenes</name>
    <name type="common">Aeromonas trota</name>
    <dbReference type="NCBI Taxonomy" id="29489"/>
    <lineage>
        <taxon>Bacteria</taxon>
        <taxon>Pseudomonadati</taxon>
        <taxon>Pseudomonadota</taxon>
        <taxon>Gammaproteobacteria</taxon>
        <taxon>Aeromonadales</taxon>
        <taxon>Aeromonadaceae</taxon>
        <taxon>Aeromonas</taxon>
    </lineage>
</organism>
<gene>
    <name evidence="5" type="ORF">LCR_05670</name>
</gene>
<comment type="catalytic activity">
    <reaction evidence="1">
        <text>(4aS,6R)-4a-hydroxy-L-erythro-5,6,7,8-tetrahydrobiopterin = (6R)-L-erythro-6,7-dihydrobiopterin + H2O</text>
        <dbReference type="Rhea" id="RHEA:11920"/>
        <dbReference type="ChEBI" id="CHEBI:15377"/>
        <dbReference type="ChEBI" id="CHEBI:15642"/>
        <dbReference type="ChEBI" id="CHEBI:43120"/>
        <dbReference type="EC" id="4.2.1.96"/>
    </reaction>
</comment>